<dbReference type="Proteomes" id="UP000275076">
    <property type="component" value="Unassembled WGS sequence"/>
</dbReference>
<dbReference type="OrthoDB" id="2845539at2"/>
<evidence type="ECO:0000313" key="2">
    <source>
        <dbReference type="EMBL" id="RSL30510.1"/>
    </source>
</evidence>
<organism evidence="2 3">
    <name type="scientific">Salibacterium salarium</name>
    <dbReference type="NCBI Taxonomy" id="284579"/>
    <lineage>
        <taxon>Bacteria</taxon>
        <taxon>Bacillati</taxon>
        <taxon>Bacillota</taxon>
        <taxon>Bacilli</taxon>
        <taxon>Bacillales</taxon>
        <taxon>Bacillaceae</taxon>
    </lineage>
</organism>
<dbReference type="RefSeq" id="WP_125560509.1">
    <property type="nucleotide sequence ID" value="NZ_RBVX01000036.1"/>
</dbReference>
<name>A0A3R9WP53_9BACI</name>
<keyword evidence="2" id="KW-0808">Transferase</keyword>
<dbReference type="PANTHER" id="PTHR11786">
    <property type="entry name" value="N-HYDROXYARYLAMINE O-ACETYLTRANSFERASE"/>
    <property type="match status" value="1"/>
</dbReference>
<sequence>MRSAWTNAYLETLKLKKETPSRKYLKKIIRAHVRAFPFENISKLFMAEKYNGMAPIPTMEEFLKNHWKYQTGGTCFALNSCLHQLLCDLGFEGYLIRPGEEHMAVIIKDPERRGNLLYVDAGTTAPLFDPIPFHGRRHSISPFAGERLLFLPEEQEGTYTYIRTRGEHITDKKWTFSVQEEMSLEDFKPYVAATFESDAVFMNILRCQMWQPERRKGLSLINNRFHVRNGNGAVLTKHLPNKEAVLDVIHNEFKMPDLPVSSAIHSLEKKGVNLFSE</sequence>
<dbReference type="InterPro" id="IPR038765">
    <property type="entry name" value="Papain-like_cys_pep_sf"/>
</dbReference>
<dbReference type="Pfam" id="PF00797">
    <property type="entry name" value="Acetyltransf_2"/>
    <property type="match status" value="1"/>
</dbReference>
<dbReference type="Gene3D" id="3.30.2140.20">
    <property type="match status" value="1"/>
</dbReference>
<reference evidence="2 3" key="1">
    <citation type="submission" date="2018-10" db="EMBL/GenBank/DDBJ databases">
        <title>Draft genome sequence of Bacillus salarius IM0101, isolated from a hypersaline soil in Inner Mongolia, China.</title>
        <authorList>
            <person name="Yamprayoonswat W."/>
            <person name="Boonvisut S."/>
            <person name="Jumpathong W."/>
            <person name="Sittihan S."/>
            <person name="Ruangsuj P."/>
            <person name="Wanthongcharoen S."/>
            <person name="Thongpramul N."/>
            <person name="Pimmason S."/>
            <person name="Yu B."/>
            <person name="Yasawong M."/>
        </authorList>
    </citation>
    <scope>NUCLEOTIDE SEQUENCE [LARGE SCALE GENOMIC DNA]</scope>
    <source>
        <strain evidence="2 3">IM0101</strain>
    </source>
</reference>
<proteinExistence type="inferred from homology"/>
<dbReference type="InterPro" id="IPR001447">
    <property type="entry name" value="Arylamine_N-AcTrfase"/>
</dbReference>
<protein>
    <submittedName>
        <fullName evidence="2">Arylamine N-acetyltransferase</fullName>
    </submittedName>
</protein>
<accession>A0A3R9WP53</accession>
<dbReference type="SUPFAM" id="SSF54001">
    <property type="entry name" value="Cysteine proteinases"/>
    <property type="match status" value="1"/>
</dbReference>
<evidence type="ECO:0000313" key="3">
    <source>
        <dbReference type="Proteomes" id="UP000275076"/>
    </source>
</evidence>
<dbReference type="GO" id="GO:0016407">
    <property type="term" value="F:acetyltransferase activity"/>
    <property type="evidence" value="ECO:0007669"/>
    <property type="project" value="InterPro"/>
</dbReference>
<evidence type="ECO:0000256" key="1">
    <source>
        <dbReference type="ARBA" id="ARBA00006547"/>
    </source>
</evidence>
<comment type="caution">
    <text evidence="2">The sequence shown here is derived from an EMBL/GenBank/DDBJ whole genome shotgun (WGS) entry which is preliminary data.</text>
</comment>
<dbReference type="PANTHER" id="PTHR11786:SF0">
    <property type="entry name" value="ARYLAMINE N-ACETYLTRANSFERASE 4-RELATED"/>
    <property type="match status" value="1"/>
</dbReference>
<dbReference type="AlphaFoldDB" id="A0A3R9WP53"/>
<comment type="similarity">
    <text evidence="1">Belongs to the arylamine N-acetyltransferase family.</text>
</comment>
<keyword evidence="3" id="KW-1185">Reference proteome</keyword>
<dbReference type="EMBL" id="RBVX01000036">
    <property type="protein sequence ID" value="RSL30510.1"/>
    <property type="molecule type" value="Genomic_DNA"/>
</dbReference>
<gene>
    <name evidence="2" type="ORF">D7Z54_25755</name>
</gene>
<dbReference type="InterPro" id="IPR053710">
    <property type="entry name" value="Arylamine_NAT_domain_sf"/>
</dbReference>